<proteinExistence type="predicted"/>
<dbReference type="EMBL" id="CM003106">
    <property type="protein sequence ID" value="KUI73010.1"/>
    <property type="molecule type" value="Genomic_DNA"/>
</dbReference>
<evidence type="ECO:0000313" key="1">
    <source>
        <dbReference type="EMBL" id="KUI73010.1"/>
    </source>
</evidence>
<organism evidence="1 2">
    <name type="scientific">Cytospora mali</name>
    <name type="common">Apple Valsa canker fungus</name>
    <name type="synonym">Valsa mali</name>
    <dbReference type="NCBI Taxonomy" id="578113"/>
    <lineage>
        <taxon>Eukaryota</taxon>
        <taxon>Fungi</taxon>
        <taxon>Dikarya</taxon>
        <taxon>Ascomycota</taxon>
        <taxon>Pezizomycotina</taxon>
        <taxon>Sordariomycetes</taxon>
        <taxon>Sordariomycetidae</taxon>
        <taxon>Diaporthales</taxon>
        <taxon>Cytosporaceae</taxon>
        <taxon>Cytospora</taxon>
    </lineage>
</organism>
<dbReference type="Proteomes" id="UP000078559">
    <property type="component" value="Chromosome 9"/>
</dbReference>
<gene>
    <name evidence="1" type="ORF">VM1G_11842</name>
</gene>
<accession>A0A194WA76</accession>
<keyword evidence="2" id="KW-1185">Reference proteome</keyword>
<name>A0A194WA76_CYTMA</name>
<protein>
    <submittedName>
        <fullName evidence="1">Uncharacterized protein</fullName>
    </submittedName>
</protein>
<dbReference type="AlphaFoldDB" id="A0A194WA76"/>
<reference evidence="1" key="1">
    <citation type="submission" date="2014-12" db="EMBL/GenBank/DDBJ databases">
        <title>Genome Sequence of Valsa Canker Pathogens Uncovers a Specific Adaption of Colonization on Woody Bark.</title>
        <authorList>
            <person name="Yin Z."/>
            <person name="Liu H."/>
            <person name="Gao X."/>
            <person name="Li Z."/>
            <person name="Song N."/>
            <person name="Ke X."/>
            <person name="Dai Q."/>
            <person name="Wu Y."/>
            <person name="Sun Y."/>
            <person name="Xu J.-R."/>
            <person name="Kang Z.K."/>
            <person name="Wang L."/>
            <person name="Huang L."/>
        </authorList>
    </citation>
    <scope>NUCLEOTIDE SEQUENCE [LARGE SCALE GENOMIC DNA]</scope>
    <source>
        <strain evidence="1">03-8</strain>
    </source>
</reference>
<sequence length="140" mass="15592">MALQSTPSTSSSQMERPHIAFPSPWPPCSRCNLNTNCTPVKPEGVPCYQQYFLPDVFGLQPIPDFPLRVYFGVASPSHSCRARPLLGIAMADRPTVEPTTEVTILWYDNSKQGPCLIRLPGGDQLFSRLKYLELLEPLEG</sequence>
<evidence type="ECO:0000313" key="2">
    <source>
        <dbReference type="Proteomes" id="UP000078559"/>
    </source>
</evidence>